<sequence>MVYLEKSQPAPTCLAVEKAKASGDYKCGDVLERLDEDFRGKCYLCEYKGPTTINVEHFVPHKGDRDLKFDWNNLFLACGHCNNIKRDGYEGILNCTDENDRVDADLEYRFDPFPALRIEIRLVVDNARTRMTRDLLLAVYNGTTKLKELEAANLRDALGDEMEHFYELLTRYGKTDEDAEKEVLTEEIKEHLDSASGFTAFKRWTFKRWAIGDGSKFGLRLATPGNPGPVPITPGNRGEAQ</sequence>
<keyword evidence="3" id="KW-0255">Endonuclease</keyword>
<dbReference type="AlphaFoldDB" id="A0A450TCX6"/>
<gene>
    <name evidence="3" type="ORF">BECKFW1821B_GA0114236_10977</name>
</gene>
<dbReference type="GO" id="GO:0004519">
    <property type="term" value="F:endonuclease activity"/>
    <property type="evidence" value="ECO:0007669"/>
    <property type="project" value="UniProtKB-KW"/>
</dbReference>
<keyword evidence="3" id="KW-0540">Nuclease</keyword>
<feature type="domain" description="HNH" evidence="2">
    <location>
        <begin position="42"/>
        <end position="87"/>
    </location>
</feature>
<dbReference type="GO" id="GO:0003676">
    <property type="term" value="F:nucleic acid binding"/>
    <property type="evidence" value="ECO:0007669"/>
    <property type="project" value="InterPro"/>
</dbReference>
<reference evidence="3" key="1">
    <citation type="submission" date="2019-02" db="EMBL/GenBank/DDBJ databases">
        <authorList>
            <person name="Gruber-Vodicka R. H."/>
            <person name="Seah K. B. B."/>
        </authorList>
    </citation>
    <scope>NUCLEOTIDE SEQUENCE</scope>
    <source>
        <strain evidence="3">BECK_BZ106</strain>
    </source>
</reference>
<dbReference type="GO" id="GO:0008270">
    <property type="term" value="F:zinc ion binding"/>
    <property type="evidence" value="ECO:0007669"/>
    <property type="project" value="InterPro"/>
</dbReference>
<dbReference type="EMBL" id="CAADFD010000097">
    <property type="protein sequence ID" value="VFJ64767.1"/>
    <property type="molecule type" value="Genomic_DNA"/>
</dbReference>
<evidence type="ECO:0000256" key="1">
    <source>
        <dbReference type="SAM" id="MobiDB-lite"/>
    </source>
</evidence>
<keyword evidence="3" id="KW-0378">Hydrolase</keyword>
<dbReference type="InterPro" id="IPR002711">
    <property type="entry name" value="HNH"/>
</dbReference>
<dbReference type="Pfam" id="PF01844">
    <property type="entry name" value="HNH"/>
    <property type="match status" value="1"/>
</dbReference>
<accession>A0A450TCX6</accession>
<evidence type="ECO:0000259" key="2">
    <source>
        <dbReference type="Pfam" id="PF01844"/>
    </source>
</evidence>
<feature type="region of interest" description="Disordered" evidence="1">
    <location>
        <begin position="222"/>
        <end position="241"/>
    </location>
</feature>
<evidence type="ECO:0000313" key="3">
    <source>
        <dbReference type="EMBL" id="VFJ64767.1"/>
    </source>
</evidence>
<name>A0A450TCX6_9GAMM</name>
<organism evidence="3">
    <name type="scientific">Candidatus Kentrum sp. FW</name>
    <dbReference type="NCBI Taxonomy" id="2126338"/>
    <lineage>
        <taxon>Bacteria</taxon>
        <taxon>Pseudomonadati</taxon>
        <taxon>Pseudomonadota</taxon>
        <taxon>Gammaproteobacteria</taxon>
        <taxon>Candidatus Kentrum</taxon>
    </lineage>
</organism>
<dbReference type="InterPro" id="IPR003615">
    <property type="entry name" value="HNH_nuc"/>
</dbReference>
<dbReference type="Gene3D" id="1.10.30.50">
    <property type="match status" value="1"/>
</dbReference>
<dbReference type="CDD" id="cd00085">
    <property type="entry name" value="HNHc"/>
    <property type="match status" value="1"/>
</dbReference>
<proteinExistence type="predicted"/>
<protein>
    <submittedName>
        <fullName evidence="3">HNH endonuclease</fullName>
    </submittedName>
</protein>